<reference evidence="6" key="1">
    <citation type="submission" date="2021-01" db="EMBL/GenBank/DDBJ databases">
        <title>Modified the classification status of verrucomicrobia.</title>
        <authorList>
            <person name="Feng X."/>
        </authorList>
    </citation>
    <scope>NUCLEOTIDE SEQUENCE</scope>
    <source>
        <strain evidence="6">_KCTC 22039</strain>
    </source>
</reference>
<dbReference type="CDD" id="cd17574">
    <property type="entry name" value="REC_OmpR"/>
    <property type="match status" value="1"/>
</dbReference>
<name>A0A8J7MBX2_9BACT</name>
<evidence type="ECO:0000313" key="7">
    <source>
        <dbReference type="Proteomes" id="UP000624703"/>
    </source>
</evidence>
<keyword evidence="1 3" id="KW-0238">DNA-binding</keyword>
<dbReference type="RefSeq" id="WP_200309524.1">
    <property type="nucleotide sequence ID" value="NZ_JAENIM010000007.1"/>
</dbReference>
<dbReference type="InterPro" id="IPR001789">
    <property type="entry name" value="Sig_transdc_resp-reg_receiver"/>
</dbReference>
<dbReference type="SUPFAM" id="SSF46894">
    <property type="entry name" value="C-terminal effector domain of the bipartite response regulators"/>
    <property type="match status" value="1"/>
</dbReference>
<dbReference type="GO" id="GO:0000156">
    <property type="term" value="F:phosphorelay response regulator activity"/>
    <property type="evidence" value="ECO:0007669"/>
    <property type="project" value="TreeGrafter"/>
</dbReference>
<dbReference type="InterPro" id="IPR016032">
    <property type="entry name" value="Sig_transdc_resp-reg_C-effctor"/>
</dbReference>
<dbReference type="PROSITE" id="PS50110">
    <property type="entry name" value="RESPONSE_REGULATORY"/>
    <property type="match status" value="1"/>
</dbReference>
<proteinExistence type="predicted"/>
<dbReference type="Gene3D" id="1.10.10.10">
    <property type="entry name" value="Winged helix-like DNA-binding domain superfamily/Winged helix DNA-binding domain"/>
    <property type="match status" value="1"/>
</dbReference>
<evidence type="ECO:0000259" key="5">
    <source>
        <dbReference type="PROSITE" id="PS51755"/>
    </source>
</evidence>
<dbReference type="Gene3D" id="6.10.250.690">
    <property type="match status" value="1"/>
</dbReference>
<protein>
    <submittedName>
        <fullName evidence="6">Two-component system response regulator CreB</fullName>
    </submittedName>
</protein>
<dbReference type="GO" id="GO:0006355">
    <property type="term" value="P:regulation of DNA-templated transcription"/>
    <property type="evidence" value="ECO:0007669"/>
    <property type="project" value="InterPro"/>
</dbReference>
<evidence type="ECO:0000259" key="4">
    <source>
        <dbReference type="PROSITE" id="PS50110"/>
    </source>
</evidence>
<feature type="DNA-binding region" description="OmpR/PhoB-type" evidence="3">
    <location>
        <begin position="152"/>
        <end position="256"/>
    </location>
</feature>
<dbReference type="PANTHER" id="PTHR48111">
    <property type="entry name" value="REGULATOR OF RPOS"/>
    <property type="match status" value="1"/>
</dbReference>
<dbReference type="GO" id="GO:0032993">
    <property type="term" value="C:protein-DNA complex"/>
    <property type="evidence" value="ECO:0007669"/>
    <property type="project" value="TreeGrafter"/>
</dbReference>
<dbReference type="SUPFAM" id="SSF52172">
    <property type="entry name" value="CheY-like"/>
    <property type="match status" value="1"/>
</dbReference>
<evidence type="ECO:0000313" key="6">
    <source>
        <dbReference type="EMBL" id="MBK1789562.1"/>
    </source>
</evidence>
<evidence type="ECO:0000256" key="1">
    <source>
        <dbReference type="ARBA" id="ARBA00023125"/>
    </source>
</evidence>
<organism evidence="6 7">
    <name type="scientific">Persicirhabdus sediminis</name>
    <dbReference type="NCBI Taxonomy" id="454144"/>
    <lineage>
        <taxon>Bacteria</taxon>
        <taxon>Pseudomonadati</taxon>
        <taxon>Verrucomicrobiota</taxon>
        <taxon>Verrucomicrobiia</taxon>
        <taxon>Verrucomicrobiales</taxon>
        <taxon>Verrucomicrobiaceae</taxon>
        <taxon>Persicirhabdus</taxon>
    </lineage>
</organism>
<dbReference type="SMART" id="SM00448">
    <property type="entry name" value="REC"/>
    <property type="match status" value="1"/>
</dbReference>
<dbReference type="InterPro" id="IPR036388">
    <property type="entry name" value="WH-like_DNA-bd_sf"/>
</dbReference>
<dbReference type="GO" id="GO:0000976">
    <property type="term" value="F:transcription cis-regulatory region binding"/>
    <property type="evidence" value="ECO:0007669"/>
    <property type="project" value="TreeGrafter"/>
</dbReference>
<dbReference type="PANTHER" id="PTHR48111:SF6">
    <property type="entry name" value="TRANSCRIPTIONAL REGULATORY PROTEIN CREB"/>
    <property type="match status" value="1"/>
</dbReference>
<dbReference type="GO" id="GO:0005829">
    <property type="term" value="C:cytosol"/>
    <property type="evidence" value="ECO:0007669"/>
    <property type="project" value="TreeGrafter"/>
</dbReference>
<keyword evidence="2" id="KW-0597">Phosphoprotein</keyword>
<dbReference type="Proteomes" id="UP000624703">
    <property type="component" value="Unassembled WGS sequence"/>
</dbReference>
<dbReference type="InterPro" id="IPR011006">
    <property type="entry name" value="CheY-like_superfamily"/>
</dbReference>
<comment type="caution">
    <text evidence="6">The sequence shown here is derived from an EMBL/GenBank/DDBJ whole genome shotgun (WGS) entry which is preliminary data.</text>
</comment>
<dbReference type="PROSITE" id="PS51755">
    <property type="entry name" value="OMPR_PHOB"/>
    <property type="match status" value="1"/>
</dbReference>
<dbReference type="EMBL" id="JAENIM010000007">
    <property type="protein sequence ID" value="MBK1789562.1"/>
    <property type="molecule type" value="Genomic_DNA"/>
</dbReference>
<dbReference type="InterPro" id="IPR001867">
    <property type="entry name" value="OmpR/PhoB-type_DNA-bd"/>
</dbReference>
<feature type="domain" description="OmpR/PhoB-type" evidence="5">
    <location>
        <begin position="152"/>
        <end position="256"/>
    </location>
</feature>
<evidence type="ECO:0000256" key="2">
    <source>
        <dbReference type="PROSITE-ProRule" id="PRU00169"/>
    </source>
</evidence>
<dbReference type="Gene3D" id="3.40.50.2300">
    <property type="match status" value="1"/>
</dbReference>
<dbReference type="CDD" id="cd00383">
    <property type="entry name" value="trans_reg_C"/>
    <property type="match status" value="1"/>
</dbReference>
<dbReference type="Pfam" id="PF00486">
    <property type="entry name" value="Trans_reg_C"/>
    <property type="match status" value="1"/>
</dbReference>
<feature type="modified residue" description="4-aspartylphosphate" evidence="2">
    <location>
        <position position="57"/>
    </location>
</feature>
<gene>
    <name evidence="6" type="primary">creB</name>
    <name evidence="6" type="ORF">JIN82_00180</name>
</gene>
<feature type="domain" description="Response regulatory" evidence="4">
    <location>
        <begin position="3"/>
        <end position="121"/>
    </location>
</feature>
<dbReference type="InterPro" id="IPR039420">
    <property type="entry name" value="WalR-like"/>
</dbReference>
<dbReference type="NCBIfam" id="NF008296">
    <property type="entry name" value="PRK11083.1"/>
    <property type="match status" value="1"/>
</dbReference>
<sequence>MACVLLVEDEVSIAESLIYALETEHFDVKHVTTGAEAMAFMEMRRSAGDLVDLAILDVGLPDRSGFDLCRDMQLVGKLPVIFLTARDSEIDRILGLELGGDDYVTKPFSPREVVARVRAVLRRVQPQAVSLAEEPVSSKSPADVGLPELERQAEIDWPVEAGAFSHNELAKTVKCCGVELVLTAHEYKLLAVLLSQPGRIFSRDQLLTHAWDDPGSAMDRTVDAHIKSLRAKIRKACESELDYIETRRGLGYTMKP</sequence>
<dbReference type="SMART" id="SM00862">
    <property type="entry name" value="Trans_reg_C"/>
    <property type="match status" value="1"/>
</dbReference>
<dbReference type="AlphaFoldDB" id="A0A8J7MBX2"/>
<keyword evidence="7" id="KW-1185">Reference proteome</keyword>
<accession>A0A8J7MBX2</accession>
<dbReference type="Pfam" id="PF00072">
    <property type="entry name" value="Response_reg"/>
    <property type="match status" value="1"/>
</dbReference>
<evidence type="ECO:0000256" key="3">
    <source>
        <dbReference type="PROSITE-ProRule" id="PRU01091"/>
    </source>
</evidence>